<dbReference type="GO" id="GO:0016281">
    <property type="term" value="C:eukaryotic translation initiation factor 4F complex"/>
    <property type="evidence" value="ECO:0007669"/>
    <property type="project" value="TreeGrafter"/>
</dbReference>
<dbReference type="SUPFAM" id="SSF55418">
    <property type="entry name" value="eIF4e-like"/>
    <property type="match status" value="1"/>
</dbReference>
<dbReference type="OrthoDB" id="590761at2759"/>
<evidence type="ECO:0000313" key="8">
    <source>
        <dbReference type="Proteomes" id="UP000253551"/>
    </source>
</evidence>
<dbReference type="STRING" id="4846.A0A367IYM1"/>
<dbReference type="PANTHER" id="PTHR11960">
    <property type="entry name" value="EUKARYOTIC TRANSLATION INITIATION FACTOR 4E RELATED"/>
    <property type="match status" value="1"/>
</dbReference>
<proteinExistence type="inferred from homology"/>
<evidence type="ECO:0000256" key="1">
    <source>
        <dbReference type="ARBA" id="ARBA00009860"/>
    </source>
</evidence>
<comment type="caution">
    <text evidence="7">The sequence shown here is derived from an EMBL/GenBank/DDBJ whole genome shotgun (WGS) entry which is preliminary data.</text>
</comment>
<dbReference type="EMBL" id="PJQM01004990">
    <property type="protein sequence ID" value="RCH82756.1"/>
    <property type="molecule type" value="Genomic_DNA"/>
</dbReference>
<keyword evidence="3" id="KW-0810">Translation regulation</keyword>
<dbReference type="Gene3D" id="3.30.760.10">
    <property type="entry name" value="RNA Cap, Translation Initiation Factor Eif4e"/>
    <property type="match status" value="1"/>
</dbReference>
<dbReference type="PANTHER" id="PTHR11960:SF8">
    <property type="entry name" value="EUKARYOTIC TRANSLATION INITIATION FACTOR 4E1-RELATED"/>
    <property type="match status" value="1"/>
</dbReference>
<dbReference type="GO" id="GO:0006417">
    <property type="term" value="P:regulation of translation"/>
    <property type="evidence" value="ECO:0007669"/>
    <property type="project" value="UniProtKB-KW"/>
</dbReference>
<organism evidence="7 8">
    <name type="scientific">Rhizopus stolonifer</name>
    <name type="common">Rhizopus nigricans</name>
    <dbReference type="NCBI Taxonomy" id="4846"/>
    <lineage>
        <taxon>Eukaryota</taxon>
        <taxon>Fungi</taxon>
        <taxon>Fungi incertae sedis</taxon>
        <taxon>Mucoromycota</taxon>
        <taxon>Mucoromycotina</taxon>
        <taxon>Mucoromycetes</taxon>
        <taxon>Mucorales</taxon>
        <taxon>Mucorineae</taxon>
        <taxon>Rhizopodaceae</taxon>
        <taxon>Rhizopus</taxon>
    </lineage>
</organism>
<protein>
    <recommendedName>
        <fullName evidence="9">Eukaryotic translation initiation factor 4E</fullName>
    </recommendedName>
</protein>
<comment type="similarity">
    <text evidence="1 6">Belongs to the eukaryotic initiation factor 4E family.</text>
</comment>
<dbReference type="InterPro" id="IPR023398">
    <property type="entry name" value="TIF_eIF4e-like"/>
</dbReference>
<evidence type="ECO:0008006" key="9">
    <source>
        <dbReference type="Google" id="ProtNLM"/>
    </source>
</evidence>
<evidence type="ECO:0000256" key="4">
    <source>
        <dbReference type="ARBA" id="ARBA00022884"/>
    </source>
</evidence>
<evidence type="ECO:0000256" key="2">
    <source>
        <dbReference type="ARBA" id="ARBA00022540"/>
    </source>
</evidence>
<gene>
    <name evidence="7" type="ORF">CU098_002651</name>
</gene>
<reference evidence="7 8" key="1">
    <citation type="journal article" date="2018" name="G3 (Bethesda)">
        <title>Phylogenetic and Phylogenomic Definition of Rhizopus Species.</title>
        <authorList>
            <person name="Gryganskyi A.P."/>
            <person name="Golan J."/>
            <person name="Dolatabadi S."/>
            <person name="Mondo S."/>
            <person name="Robb S."/>
            <person name="Idnurm A."/>
            <person name="Muszewska A."/>
            <person name="Steczkiewicz K."/>
            <person name="Masonjones S."/>
            <person name="Liao H.L."/>
            <person name="Gajdeczka M.T."/>
            <person name="Anike F."/>
            <person name="Vuek A."/>
            <person name="Anishchenko I.M."/>
            <person name="Voigt K."/>
            <person name="de Hoog G.S."/>
            <person name="Smith M.E."/>
            <person name="Heitman J."/>
            <person name="Vilgalys R."/>
            <person name="Stajich J.E."/>
        </authorList>
    </citation>
    <scope>NUCLEOTIDE SEQUENCE [LARGE SCALE GENOMIC DNA]</scope>
    <source>
        <strain evidence="7 8">LSU 92-RS-03</strain>
    </source>
</reference>
<evidence type="ECO:0000256" key="3">
    <source>
        <dbReference type="ARBA" id="ARBA00022845"/>
    </source>
</evidence>
<sequence length="223" mass="24824">MASALPEVAQASKNVDYSVKHSLLNTWTLWFDNPGKKTSAQSWADNLKQVISIDTVEDFWSTFNNVCKVNHLSSNSNFHLFKEGIRPEWEDPANAEGGKYGIQFPKNKAGDSINDHWMNLLLAVIGEQLIANEEVCGAVVSVRKTYYRIALWTNSSKDEEKIEKIRNQLRDIFSLPEEIEVEFVPHVDSTAKIAAELASASLEENAAAADAPVSEEKPATEEA</sequence>
<evidence type="ECO:0000256" key="6">
    <source>
        <dbReference type="RuleBase" id="RU004374"/>
    </source>
</evidence>
<keyword evidence="4 6" id="KW-0694">RNA-binding</keyword>
<dbReference type="InterPro" id="IPR001040">
    <property type="entry name" value="TIF_eIF_4E"/>
</dbReference>
<dbReference type="GO" id="GO:0003743">
    <property type="term" value="F:translation initiation factor activity"/>
    <property type="evidence" value="ECO:0007669"/>
    <property type="project" value="UniProtKB-KW"/>
</dbReference>
<keyword evidence="8" id="KW-1185">Reference proteome</keyword>
<accession>A0A367IYM1</accession>
<evidence type="ECO:0000313" key="7">
    <source>
        <dbReference type="EMBL" id="RCH82756.1"/>
    </source>
</evidence>
<dbReference type="GO" id="GO:0000340">
    <property type="term" value="F:RNA 7-methylguanosine cap binding"/>
    <property type="evidence" value="ECO:0007669"/>
    <property type="project" value="TreeGrafter"/>
</dbReference>
<dbReference type="Pfam" id="PF01652">
    <property type="entry name" value="IF4E"/>
    <property type="match status" value="1"/>
</dbReference>
<evidence type="ECO:0000256" key="5">
    <source>
        <dbReference type="ARBA" id="ARBA00022917"/>
    </source>
</evidence>
<dbReference type="AlphaFoldDB" id="A0A367IYM1"/>
<keyword evidence="2 6" id="KW-0396">Initiation factor</keyword>
<keyword evidence="5 6" id="KW-0648">Protein biosynthesis</keyword>
<name>A0A367IYM1_RHIST</name>
<dbReference type="Proteomes" id="UP000253551">
    <property type="component" value="Unassembled WGS sequence"/>
</dbReference>